<dbReference type="Gene3D" id="2.60.120.330">
    <property type="entry name" value="B-lactam Antibiotic, Isopenicillin N Synthase, Chain"/>
    <property type="match status" value="1"/>
</dbReference>
<sequence length="348" mass="39119">MAKPPIENLPIIDISPFLDPECPAALQDLAARDIGYACQQYGFFYVKGHGIPNEKLDQIIALAREFFSLPMEEKEKIKRYDAGGPEGGDGARGYQGMGENITDGKRDVQEAVDFYREWGEDSDAEKNGPPFKTLHGPNLWPEKPEVIKPVYLDYIEKVKAIGKILVRAMGMALELPPSMEGATQESEDREIFVRNTDRCFWVMRLIGYPPLENQVGSREEGDIEEFSCGAHTDYGCLTLLLSDPTPSALQVQLRDGTWMNADPIKGAFVINIGDMIERWTNGVWKSTRHRVIHRGNNYRVSVPFFFEPNFDAVVKPLGECVQMTGGESLYEKTTYGKHLLGKVFGNFI</sequence>
<gene>
    <name evidence="4" type="ORF">GQ43DRAFT_366551</name>
</gene>
<keyword evidence="2" id="KW-0560">Oxidoreductase</keyword>
<dbReference type="InterPro" id="IPR027443">
    <property type="entry name" value="IPNS-like_sf"/>
</dbReference>
<dbReference type="InterPro" id="IPR005123">
    <property type="entry name" value="Oxoglu/Fe-dep_dioxygenase_dom"/>
</dbReference>
<dbReference type="GO" id="GO:0016491">
    <property type="term" value="F:oxidoreductase activity"/>
    <property type="evidence" value="ECO:0007669"/>
    <property type="project" value="UniProtKB-KW"/>
</dbReference>
<evidence type="ECO:0000259" key="3">
    <source>
        <dbReference type="PROSITE" id="PS51471"/>
    </source>
</evidence>
<dbReference type="EMBL" id="ML993899">
    <property type="protein sequence ID" value="KAF2203571.1"/>
    <property type="molecule type" value="Genomic_DNA"/>
</dbReference>
<dbReference type="PRINTS" id="PR00682">
    <property type="entry name" value="IPNSYNTHASE"/>
</dbReference>
<dbReference type="InterPro" id="IPR026992">
    <property type="entry name" value="DIOX_N"/>
</dbReference>
<evidence type="ECO:0000256" key="2">
    <source>
        <dbReference type="RuleBase" id="RU003682"/>
    </source>
</evidence>
<keyword evidence="2" id="KW-0479">Metal-binding</keyword>
<keyword evidence="2" id="KW-0408">Iron</keyword>
<reference evidence="4" key="1">
    <citation type="journal article" date="2020" name="Stud. Mycol.">
        <title>101 Dothideomycetes genomes: a test case for predicting lifestyles and emergence of pathogens.</title>
        <authorList>
            <person name="Haridas S."/>
            <person name="Albert R."/>
            <person name="Binder M."/>
            <person name="Bloem J."/>
            <person name="Labutti K."/>
            <person name="Salamov A."/>
            <person name="Andreopoulos B."/>
            <person name="Baker S."/>
            <person name="Barry K."/>
            <person name="Bills G."/>
            <person name="Bluhm B."/>
            <person name="Cannon C."/>
            <person name="Castanera R."/>
            <person name="Culley D."/>
            <person name="Daum C."/>
            <person name="Ezra D."/>
            <person name="Gonzalez J."/>
            <person name="Henrissat B."/>
            <person name="Kuo A."/>
            <person name="Liang C."/>
            <person name="Lipzen A."/>
            <person name="Lutzoni F."/>
            <person name="Magnuson J."/>
            <person name="Mondo S."/>
            <person name="Nolan M."/>
            <person name="Ohm R."/>
            <person name="Pangilinan J."/>
            <person name="Park H.-J."/>
            <person name="Ramirez L."/>
            <person name="Alfaro M."/>
            <person name="Sun H."/>
            <person name="Tritt A."/>
            <person name="Yoshinaga Y."/>
            <person name="Zwiers L.-H."/>
            <person name="Turgeon B."/>
            <person name="Goodwin S."/>
            <person name="Spatafora J."/>
            <person name="Crous P."/>
            <person name="Grigoriev I."/>
        </authorList>
    </citation>
    <scope>NUCLEOTIDE SEQUENCE</scope>
    <source>
        <strain evidence="4">ATCC 74209</strain>
    </source>
</reference>
<comment type="caution">
    <text evidence="4">The sequence shown here is derived from an EMBL/GenBank/DDBJ whole genome shotgun (WGS) entry which is preliminary data.</text>
</comment>
<accession>A0A9P4MUE4</accession>
<protein>
    <submittedName>
        <fullName evidence="4">Clavaminate synthase-like protein</fullName>
    </submittedName>
</protein>
<feature type="domain" description="Fe2OG dioxygenase" evidence="3">
    <location>
        <begin position="195"/>
        <end position="308"/>
    </location>
</feature>
<dbReference type="Pfam" id="PF14226">
    <property type="entry name" value="DIOX_N"/>
    <property type="match status" value="1"/>
</dbReference>
<dbReference type="AlphaFoldDB" id="A0A9P4MUE4"/>
<dbReference type="Pfam" id="PF03171">
    <property type="entry name" value="2OG-FeII_Oxy"/>
    <property type="match status" value="1"/>
</dbReference>
<organism evidence="4 5">
    <name type="scientific">Delitschia confertaspora ATCC 74209</name>
    <dbReference type="NCBI Taxonomy" id="1513339"/>
    <lineage>
        <taxon>Eukaryota</taxon>
        <taxon>Fungi</taxon>
        <taxon>Dikarya</taxon>
        <taxon>Ascomycota</taxon>
        <taxon>Pezizomycotina</taxon>
        <taxon>Dothideomycetes</taxon>
        <taxon>Pleosporomycetidae</taxon>
        <taxon>Pleosporales</taxon>
        <taxon>Delitschiaceae</taxon>
        <taxon>Delitschia</taxon>
    </lineage>
</organism>
<evidence type="ECO:0000313" key="4">
    <source>
        <dbReference type="EMBL" id="KAF2203571.1"/>
    </source>
</evidence>
<dbReference type="SUPFAM" id="SSF51197">
    <property type="entry name" value="Clavaminate synthase-like"/>
    <property type="match status" value="1"/>
</dbReference>
<dbReference type="PROSITE" id="PS51471">
    <property type="entry name" value="FE2OG_OXY"/>
    <property type="match status" value="1"/>
</dbReference>
<dbReference type="PANTHER" id="PTHR47990">
    <property type="entry name" value="2-OXOGLUTARATE (2OG) AND FE(II)-DEPENDENT OXYGENASE SUPERFAMILY PROTEIN-RELATED"/>
    <property type="match status" value="1"/>
</dbReference>
<dbReference type="InterPro" id="IPR044861">
    <property type="entry name" value="IPNS-like_FE2OG_OXY"/>
</dbReference>
<evidence type="ECO:0000313" key="5">
    <source>
        <dbReference type="Proteomes" id="UP000799536"/>
    </source>
</evidence>
<name>A0A9P4MUE4_9PLEO</name>
<dbReference type="GO" id="GO:0044283">
    <property type="term" value="P:small molecule biosynthetic process"/>
    <property type="evidence" value="ECO:0007669"/>
    <property type="project" value="UniProtKB-ARBA"/>
</dbReference>
<dbReference type="Proteomes" id="UP000799536">
    <property type="component" value="Unassembled WGS sequence"/>
</dbReference>
<dbReference type="InterPro" id="IPR050231">
    <property type="entry name" value="Iron_ascorbate_oxido_reductase"/>
</dbReference>
<proteinExistence type="inferred from homology"/>
<evidence type="ECO:0000256" key="1">
    <source>
        <dbReference type="ARBA" id="ARBA00008056"/>
    </source>
</evidence>
<dbReference type="GO" id="GO:0046872">
    <property type="term" value="F:metal ion binding"/>
    <property type="evidence" value="ECO:0007669"/>
    <property type="project" value="UniProtKB-KW"/>
</dbReference>
<dbReference type="OrthoDB" id="288590at2759"/>
<keyword evidence="5" id="KW-1185">Reference proteome</keyword>
<comment type="similarity">
    <text evidence="1 2">Belongs to the iron/ascorbate-dependent oxidoreductase family.</text>
</comment>